<dbReference type="InterPro" id="IPR016461">
    <property type="entry name" value="COMT-like"/>
</dbReference>
<dbReference type="PROSITE" id="PS51683">
    <property type="entry name" value="SAM_OMT_II"/>
    <property type="match status" value="1"/>
</dbReference>
<dbReference type="EMBL" id="CAJPDQ010000002">
    <property type="protein sequence ID" value="CAF9905445.1"/>
    <property type="molecule type" value="Genomic_DNA"/>
</dbReference>
<dbReference type="GO" id="GO:0032259">
    <property type="term" value="P:methylation"/>
    <property type="evidence" value="ECO:0007669"/>
    <property type="project" value="UniProtKB-KW"/>
</dbReference>
<dbReference type="SUPFAM" id="SSF53335">
    <property type="entry name" value="S-adenosyl-L-methionine-dependent methyltransferases"/>
    <property type="match status" value="1"/>
</dbReference>
<dbReference type="InterPro" id="IPR001077">
    <property type="entry name" value="COMT_C"/>
</dbReference>
<dbReference type="Gene3D" id="1.10.10.10">
    <property type="entry name" value="Winged helix-like DNA-binding domain superfamily/Winged helix DNA-binding domain"/>
    <property type="match status" value="1"/>
</dbReference>
<keyword evidence="3" id="KW-0949">S-adenosyl-L-methionine</keyword>
<evidence type="ECO:0000256" key="2">
    <source>
        <dbReference type="ARBA" id="ARBA00022679"/>
    </source>
</evidence>
<dbReference type="PANTHER" id="PTHR43712">
    <property type="entry name" value="PUTATIVE (AFU_ORTHOLOGUE AFUA_4G14580)-RELATED"/>
    <property type="match status" value="1"/>
</dbReference>
<evidence type="ECO:0000256" key="1">
    <source>
        <dbReference type="ARBA" id="ARBA00022603"/>
    </source>
</evidence>
<dbReference type="AlphaFoldDB" id="A0A8H3EGZ8"/>
<dbReference type="Gene3D" id="3.40.50.150">
    <property type="entry name" value="Vaccinia Virus protein VP39"/>
    <property type="match status" value="1"/>
</dbReference>
<evidence type="ECO:0000313" key="5">
    <source>
        <dbReference type="EMBL" id="CAF9905445.1"/>
    </source>
</evidence>
<dbReference type="InterPro" id="IPR029063">
    <property type="entry name" value="SAM-dependent_MTases_sf"/>
</dbReference>
<keyword evidence="1" id="KW-0489">Methyltransferase</keyword>
<comment type="caution">
    <text evidence="5">The sequence shown here is derived from an EMBL/GenBank/DDBJ whole genome shotgun (WGS) entry which is preliminary data.</text>
</comment>
<dbReference type="InterPro" id="IPR036388">
    <property type="entry name" value="WH-like_DNA-bd_sf"/>
</dbReference>
<proteinExistence type="predicted"/>
<accession>A0A8H3EGZ8</accession>
<sequence>MSSAAPTTKESQIVALAKRILQNVETFSDHLDSNNVPQPTFDADGPDDLATNNETIDKARFSTIEDVIELQDLLLGPKILLRPQWNAVSLQAIYRYDLAQLVPLDGDISFSELSKLSGLYEPDLRRILRFAMIYHRTFKEPRKGFVAHTGASRAIATDENVKNALGLMFDESYQSYAKASTVDAMQKFEDRSVTHTGFSLAHGTDLPYFQYLQANPEKYKRFAGAMAAFGQSEDVSPAFLATAYSWDKLGEQATLVDVGGATGAVDLVIAEKHTNLSFIIQDKEAVILDAEKQDFSEDLRKRFTFQSHDFFTPQTVAAEAYLFRYVLHNWPDQYAIDILRQTIPVLKEGSRIVIHDSLLPEPCTASATTEREVRSMDMLMLTLSNARERELDDWRKLLQDADARFHLLAHVVPEGSSLAIMEVVWTTDAASHKSFLNV</sequence>
<evidence type="ECO:0000259" key="4">
    <source>
        <dbReference type="Pfam" id="PF00891"/>
    </source>
</evidence>
<dbReference type="Pfam" id="PF00891">
    <property type="entry name" value="Methyltransf_2"/>
    <property type="match status" value="1"/>
</dbReference>
<protein>
    <recommendedName>
        <fullName evidence="4">O-methyltransferase C-terminal domain-containing protein</fullName>
    </recommendedName>
</protein>
<dbReference type="GO" id="GO:0008171">
    <property type="term" value="F:O-methyltransferase activity"/>
    <property type="evidence" value="ECO:0007669"/>
    <property type="project" value="InterPro"/>
</dbReference>
<reference evidence="5" key="1">
    <citation type="submission" date="2021-03" db="EMBL/GenBank/DDBJ databases">
        <authorList>
            <person name="Tagirdzhanova G."/>
        </authorList>
    </citation>
    <scope>NUCLEOTIDE SEQUENCE</scope>
</reference>
<evidence type="ECO:0000256" key="3">
    <source>
        <dbReference type="ARBA" id="ARBA00022691"/>
    </source>
</evidence>
<name>A0A8H3EGZ8_9LECA</name>
<dbReference type="PANTHER" id="PTHR43712:SF12">
    <property type="entry name" value="STERIGMATOCYSTIN 8-O-METHYLTRANSFERASE"/>
    <property type="match status" value="1"/>
</dbReference>
<dbReference type="OrthoDB" id="1606438at2759"/>
<keyword evidence="6" id="KW-1185">Reference proteome</keyword>
<dbReference type="Proteomes" id="UP000664169">
    <property type="component" value="Unassembled WGS sequence"/>
</dbReference>
<evidence type="ECO:0000313" key="6">
    <source>
        <dbReference type="Proteomes" id="UP000664169"/>
    </source>
</evidence>
<feature type="domain" description="O-methyltransferase C-terminal" evidence="4">
    <location>
        <begin position="197"/>
        <end position="401"/>
    </location>
</feature>
<organism evidence="5 6">
    <name type="scientific">Gomphillus americanus</name>
    <dbReference type="NCBI Taxonomy" id="1940652"/>
    <lineage>
        <taxon>Eukaryota</taxon>
        <taxon>Fungi</taxon>
        <taxon>Dikarya</taxon>
        <taxon>Ascomycota</taxon>
        <taxon>Pezizomycotina</taxon>
        <taxon>Lecanoromycetes</taxon>
        <taxon>OSLEUM clade</taxon>
        <taxon>Ostropomycetidae</taxon>
        <taxon>Ostropales</taxon>
        <taxon>Graphidaceae</taxon>
        <taxon>Gomphilloideae</taxon>
        <taxon>Gomphillus</taxon>
    </lineage>
</organism>
<keyword evidence="2" id="KW-0808">Transferase</keyword>
<gene>
    <name evidence="5" type="ORF">GOMPHAMPRED_003185</name>
</gene>